<dbReference type="PROSITE" id="PS00856">
    <property type="entry name" value="GUANYLATE_KINASE_1"/>
    <property type="match status" value="1"/>
</dbReference>
<dbReference type="GO" id="GO:0005524">
    <property type="term" value="F:ATP binding"/>
    <property type="evidence" value="ECO:0007669"/>
    <property type="project" value="UniProtKB-UniRule"/>
</dbReference>
<dbReference type="Proteomes" id="UP000032809">
    <property type="component" value="Chromosome I"/>
</dbReference>
<dbReference type="GO" id="GO:0005829">
    <property type="term" value="C:cytosol"/>
    <property type="evidence" value="ECO:0007669"/>
    <property type="project" value="TreeGrafter"/>
</dbReference>
<evidence type="ECO:0000256" key="8">
    <source>
        <dbReference type="ARBA" id="ARBA00030128"/>
    </source>
</evidence>
<dbReference type="Gene3D" id="3.40.50.300">
    <property type="entry name" value="P-loop containing nucleotide triphosphate hydrolases"/>
    <property type="match status" value="1"/>
</dbReference>
<evidence type="ECO:0000256" key="5">
    <source>
        <dbReference type="ARBA" id="ARBA00022741"/>
    </source>
</evidence>
<reference evidence="12" key="1">
    <citation type="submission" date="2014-11" db="EMBL/GenBank/DDBJ databases">
        <authorList>
            <person name="Wibberg D."/>
        </authorList>
    </citation>
    <scope>NUCLEOTIDE SEQUENCE [LARGE SCALE GENOMIC DNA]</scope>
    <source>
        <strain evidence="12">L3</strain>
    </source>
</reference>
<dbReference type="InterPro" id="IPR017665">
    <property type="entry name" value="Guanylate_kinase"/>
</dbReference>
<dbReference type="EC" id="2.7.4.8" evidence="2 9"/>
<dbReference type="CDD" id="cd00071">
    <property type="entry name" value="GMPK"/>
    <property type="match status" value="1"/>
</dbReference>
<dbReference type="HOGENOM" id="CLU_001715_1_2_0"/>
<comment type="function">
    <text evidence="9">Essential for recycling GMP and indirectly, cGMP.</text>
</comment>
<comment type="subcellular location">
    <subcellularLocation>
        <location evidence="9">Cytoplasm</location>
    </subcellularLocation>
</comment>
<evidence type="ECO:0000256" key="4">
    <source>
        <dbReference type="ARBA" id="ARBA00022679"/>
    </source>
</evidence>
<dbReference type="InterPro" id="IPR008145">
    <property type="entry name" value="GK/Ca_channel_bsu"/>
</dbReference>
<dbReference type="InterPro" id="IPR020590">
    <property type="entry name" value="Guanylate_kinase_CS"/>
</dbReference>
<evidence type="ECO:0000313" key="11">
    <source>
        <dbReference type="EMBL" id="CEP77426.1"/>
    </source>
</evidence>
<gene>
    <name evidence="9 11" type="primary">gmk</name>
    <name evidence="11" type="ORF">DTL3_0092</name>
</gene>
<dbReference type="PATRIC" id="fig|1006576.9.peg.90"/>
<dbReference type="HAMAP" id="MF_00328">
    <property type="entry name" value="Guanylate_kinase"/>
    <property type="match status" value="1"/>
</dbReference>
<dbReference type="AlphaFoldDB" id="A0A0C7NHH4"/>
<keyword evidence="5 9" id="KW-0547">Nucleotide-binding</keyword>
<keyword evidence="12" id="KW-1185">Reference proteome</keyword>
<dbReference type="SUPFAM" id="SSF52540">
    <property type="entry name" value="P-loop containing nucleoside triphosphate hydrolases"/>
    <property type="match status" value="1"/>
</dbReference>
<evidence type="ECO:0000256" key="7">
    <source>
        <dbReference type="ARBA" id="ARBA00022840"/>
    </source>
</evidence>
<evidence type="ECO:0000256" key="3">
    <source>
        <dbReference type="ARBA" id="ARBA00016296"/>
    </source>
</evidence>
<dbReference type="RefSeq" id="WP_045087049.1">
    <property type="nucleotide sequence ID" value="NZ_LN824141.1"/>
</dbReference>
<dbReference type="Pfam" id="PF00625">
    <property type="entry name" value="Guanylate_kin"/>
    <property type="match status" value="1"/>
</dbReference>
<dbReference type="STRING" id="1006576.DTL3_0092"/>
<dbReference type="EMBL" id="LN824141">
    <property type="protein sequence ID" value="CEP77426.1"/>
    <property type="molecule type" value="Genomic_DNA"/>
</dbReference>
<keyword evidence="4 9" id="KW-0808">Transferase</keyword>
<sequence>MHGLLYVISGPSGVGKSTLIKNALKSLNGFDFSVSYTTRPKRDGETEGIDYFFVDEKTFFEMRDKDEFLEWAKVHGNYYATSKSFVEKKLKECRGLVLDVDVQGALNIQKKYEEAIYIFILPPSIKDLEKRLKNRGTETAEIMQIRLNNAKWEMSKIDNFDYIVVNHEVSESSQQLTSILVAEQLKRERYNELTSQFFFFKKQETEGVKANGFRN</sequence>
<organism evidence="11 12">
    <name type="scientific">Defluviitoga tunisiensis</name>
    <dbReference type="NCBI Taxonomy" id="1006576"/>
    <lineage>
        <taxon>Bacteria</taxon>
        <taxon>Thermotogati</taxon>
        <taxon>Thermotogota</taxon>
        <taxon>Thermotogae</taxon>
        <taxon>Petrotogales</taxon>
        <taxon>Petrotogaceae</taxon>
        <taxon>Defluviitoga</taxon>
    </lineage>
</organism>
<protein>
    <recommendedName>
        <fullName evidence="3 9">Guanylate kinase</fullName>
        <ecNumber evidence="2 9">2.7.4.8</ecNumber>
    </recommendedName>
    <alternativeName>
        <fullName evidence="8 9">GMP kinase</fullName>
    </alternativeName>
</protein>
<proteinExistence type="inferred from homology"/>
<dbReference type="InterPro" id="IPR008144">
    <property type="entry name" value="Guanylate_kin-like_dom"/>
</dbReference>
<evidence type="ECO:0000256" key="1">
    <source>
        <dbReference type="ARBA" id="ARBA00005790"/>
    </source>
</evidence>
<dbReference type="NCBIfam" id="TIGR03263">
    <property type="entry name" value="guanyl_kin"/>
    <property type="match status" value="1"/>
</dbReference>
<dbReference type="PANTHER" id="PTHR23117">
    <property type="entry name" value="GUANYLATE KINASE-RELATED"/>
    <property type="match status" value="1"/>
</dbReference>
<dbReference type="Gene3D" id="3.30.63.10">
    <property type="entry name" value="Guanylate Kinase phosphate binding domain"/>
    <property type="match status" value="1"/>
</dbReference>
<feature type="binding site" evidence="9">
    <location>
        <begin position="10"/>
        <end position="17"/>
    </location>
    <ligand>
        <name>ATP</name>
        <dbReference type="ChEBI" id="CHEBI:30616"/>
    </ligand>
</feature>
<dbReference type="InterPro" id="IPR027417">
    <property type="entry name" value="P-loop_NTPase"/>
</dbReference>
<keyword evidence="7 9" id="KW-0067">ATP-binding</keyword>
<evidence type="ECO:0000259" key="10">
    <source>
        <dbReference type="PROSITE" id="PS50052"/>
    </source>
</evidence>
<dbReference type="GO" id="GO:0004385">
    <property type="term" value="F:GMP kinase activity"/>
    <property type="evidence" value="ECO:0007669"/>
    <property type="project" value="UniProtKB-UniRule"/>
</dbReference>
<dbReference type="OrthoDB" id="9808150at2"/>
<keyword evidence="6 9" id="KW-0418">Kinase</keyword>
<dbReference type="FunFam" id="3.30.63.10:FF:000002">
    <property type="entry name" value="Guanylate kinase 1"/>
    <property type="match status" value="1"/>
</dbReference>
<evidence type="ECO:0000256" key="2">
    <source>
        <dbReference type="ARBA" id="ARBA00012961"/>
    </source>
</evidence>
<keyword evidence="9" id="KW-0963">Cytoplasm</keyword>
<feature type="domain" description="Guanylate kinase-like" evidence="10">
    <location>
        <begin position="3"/>
        <end position="181"/>
    </location>
</feature>
<comment type="similarity">
    <text evidence="1 9">Belongs to the guanylate kinase family.</text>
</comment>
<evidence type="ECO:0000256" key="6">
    <source>
        <dbReference type="ARBA" id="ARBA00022777"/>
    </source>
</evidence>
<dbReference type="SMART" id="SM00072">
    <property type="entry name" value="GuKc"/>
    <property type="match status" value="1"/>
</dbReference>
<dbReference type="PROSITE" id="PS50052">
    <property type="entry name" value="GUANYLATE_KINASE_2"/>
    <property type="match status" value="1"/>
</dbReference>
<name>A0A0C7NHH4_DEFTU</name>
<comment type="catalytic activity">
    <reaction evidence="9">
        <text>GMP + ATP = GDP + ADP</text>
        <dbReference type="Rhea" id="RHEA:20780"/>
        <dbReference type="ChEBI" id="CHEBI:30616"/>
        <dbReference type="ChEBI" id="CHEBI:58115"/>
        <dbReference type="ChEBI" id="CHEBI:58189"/>
        <dbReference type="ChEBI" id="CHEBI:456216"/>
        <dbReference type="EC" id="2.7.4.8"/>
    </reaction>
</comment>
<dbReference type="PANTHER" id="PTHR23117:SF13">
    <property type="entry name" value="GUANYLATE KINASE"/>
    <property type="match status" value="1"/>
</dbReference>
<evidence type="ECO:0000313" key="12">
    <source>
        <dbReference type="Proteomes" id="UP000032809"/>
    </source>
</evidence>
<evidence type="ECO:0000256" key="9">
    <source>
        <dbReference type="HAMAP-Rule" id="MF_00328"/>
    </source>
</evidence>
<dbReference type="KEGG" id="dtn:DTL3_0092"/>
<accession>A0A0C7NHH4</accession>